<reference evidence="2" key="2">
    <citation type="submission" date="2015-01" db="EMBL/GenBank/DDBJ databases">
        <title>Evolutionary Origins and Diversification of the Mycorrhizal Mutualists.</title>
        <authorList>
            <consortium name="DOE Joint Genome Institute"/>
            <consortium name="Mycorrhizal Genomics Consortium"/>
            <person name="Kohler A."/>
            <person name="Kuo A."/>
            <person name="Nagy L.G."/>
            <person name="Floudas D."/>
            <person name="Copeland A."/>
            <person name="Barry K.W."/>
            <person name="Cichocki N."/>
            <person name="Veneault-Fourrey C."/>
            <person name="LaButti K."/>
            <person name="Lindquist E.A."/>
            <person name="Lipzen A."/>
            <person name="Lundell T."/>
            <person name="Morin E."/>
            <person name="Murat C."/>
            <person name="Riley R."/>
            <person name="Ohm R."/>
            <person name="Sun H."/>
            <person name="Tunlid A."/>
            <person name="Henrissat B."/>
            <person name="Grigoriev I.V."/>
            <person name="Hibbett D.S."/>
            <person name="Martin F."/>
        </authorList>
    </citation>
    <scope>NUCLEOTIDE SEQUENCE [LARGE SCALE GENOMIC DNA]</scope>
    <source>
        <strain evidence="2">Marx 270</strain>
    </source>
</reference>
<dbReference type="EMBL" id="KN832044">
    <property type="protein sequence ID" value="KIN96565.1"/>
    <property type="molecule type" value="Genomic_DNA"/>
</dbReference>
<dbReference type="AlphaFoldDB" id="A0A0C3NLQ9"/>
<organism evidence="1 2">
    <name type="scientific">Pisolithus tinctorius Marx 270</name>
    <dbReference type="NCBI Taxonomy" id="870435"/>
    <lineage>
        <taxon>Eukaryota</taxon>
        <taxon>Fungi</taxon>
        <taxon>Dikarya</taxon>
        <taxon>Basidiomycota</taxon>
        <taxon>Agaricomycotina</taxon>
        <taxon>Agaricomycetes</taxon>
        <taxon>Agaricomycetidae</taxon>
        <taxon>Boletales</taxon>
        <taxon>Sclerodermatineae</taxon>
        <taxon>Pisolithaceae</taxon>
        <taxon>Pisolithus</taxon>
    </lineage>
</organism>
<name>A0A0C3NLQ9_PISTI</name>
<dbReference type="HOGENOM" id="CLU_156970_0_0_1"/>
<dbReference type="Proteomes" id="UP000054217">
    <property type="component" value="Unassembled WGS sequence"/>
</dbReference>
<gene>
    <name evidence="1" type="ORF">M404DRAFT_1006729</name>
</gene>
<evidence type="ECO:0000313" key="2">
    <source>
        <dbReference type="Proteomes" id="UP000054217"/>
    </source>
</evidence>
<keyword evidence="2" id="KW-1185">Reference proteome</keyword>
<protein>
    <submittedName>
        <fullName evidence="1">Uncharacterized protein</fullName>
    </submittedName>
</protein>
<accession>A0A0C3NLQ9</accession>
<dbReference type="InParanoid" id="A0A0C3NLQ9"/>
<sequence length="96" mass="10898">MSDSGRAKGGYAEPELLVINIEALLHSKKVVESNGHSSHLKQARIWGGKTRRRNFVERTIRRKSTSCEVTRIFSQSCISIHNILPRPSPRTPIFRT</sequence>
<proteinExistence type="predicted"/>
<evidence type="ECO:0000313" key="1">
    <source>
        <dbReference type="EMBL" id="KIN96565.1"/>
    </source>
</evidence>
<reference evidence="1 2" key="1">
    <citation type="submission" date="2014-04" db="EMBL/GenBank/DDBJ databases">
        <authorList>
            <consortium name="DOE Joint Genome Institute"/>
            <person name="Kuo A."/>
            <person name="Kohler A."/>
            <person name="Costa M.D."/>
            <person name="Nagy L.G."/>
            <person name="Floudas D."/>
            <person name="Copeland A."/>
            <person name="Barry K.W."/>
            <person name="Cichocki N."/>
            <person name="Veneault-Fourrey C."/>
            <person name="LaButti K."/>
            <person name="Lindquist E.A."/>
            <person name="Lipzen A."/>
            <person name="Lundell T."/>
            <person name="Morin E."/>
            <person name="Murat C."/>
            <person name="Sun H."/>
            <person name="Tunlid A."/>
            <person name="Henrissat B."/>
            <person name="Grigoriev I.V."/>
            <person name="Hibbett D.S."/>
            <person name="Martin F."/>
            <person name="Nordberg H.P."/>
            <person name="Cantor M.N."/>
            <person name="Hua S.X."/>
        </authorList>
    </citation>
    <scope>NUCLEOTIDE SEQUENCE [LARGE SCALE GENOMIC DNA]</scope>
    <source>
        <strain evidence="1 2">Marx 270</strain>
    </source>
</reference>